<dbReference type="EMBL" id="CSAJ01000704">
    <property type="protein sequence ID" value="COX09324.1"/>
    <property type="molecule type" value="Genomic_DNA"/>
</dbReference>
<proteinExistence type="predicted"/>
<accession>A0A655JKJ1</accession>
<reference evidence="1 2" key="1">
    <citation type="submission" date="2015-03" db="EMBL/GenBank/DDBJ databases">
        <authorList>
            <consortium name="Pathogen Informatics"/>
        </authorList>
    </citation>
    <scope>NUCLEOTIDE SEQUENCE [LARGE SCALE GENOMIC DNA]</scope>
    <source>
        <strain evidence="1 2">M09401471</strain>
    </source>
</reference>
<name>A0A655JKJ1_MYCTX</name>
<dbReference type="AlphaFoldDB" id="A0A655JKJ1"/>
<evidence type="ECO:0000313" key="2">
    <source>
        <dbReference type="Proteomes" id="UP000044938"/>
    </source>
</evidence>
<protein>
    <submittedName>
        <fullName evidence="1">Uncharacterized protein</fullName>
    </submittedName>
</protein>
<dbReference type="Proteomes" id="UP000044938">
    <property type="component" value="Unassembled WGS sequence"/>
</dbReference>
<evidence type="ECO:0000313" key="1">
    <source>
        <dbReference type="EMBL" id="COX09324.1"/>
    </source>
</evidence>
<sequence length="160" mass="17174">MQFVDQDVTQYRPGVGLGTHVAAGQAAAQLRHHRRGGRRSQVGDQQGVLDVLPGVLVQVAAADQSQQAAPEGILRSGEPSAQSFQSTFGRRDGVSLGDLWSLGFWLKLGKVYVGDRALGRVARDGRIVAHGGQSARIDPLGRLGRRRLTKRDARRCGVTA</sequence>
<organism evidence="1 2">
    <name type="scientific">Mycobacterium tuberculosis</name>
    <dbReference type="NCBI Taxonomy" id="1773"/>
    <lineage>
        <taxon>Bacteria</taxon>
        <taxon>Bacillati</taxon>
        <taxon>Actinomycetota</taxon>
        <taxon>Actinomycetes</taxon>
        <taxon>Mycobacteriales</taxon>
        <taxon>Mycobacteriaceae</taxon>
        <taxon>Mycobacterium</taxon>
        <taxon>Mycobacterium tuberculosis complex</taxon>
    </lineage>
</organism>
<gene>
    <name evidence="1" type="ORF">ERS007720_03895</name>
</gene>